<protein>
    <submittedName>
        <fullName evidence="1">HAD-IA family hydrolase</fullName>
    </submittedName>
</protein>
<sequence length="203" mass="23903">MNSEVENIIFDVGQVLVKYDWETYLDSFGFPAEEREKLAKTVFLSNTWNERDRSTHNEVYYVNQMVKEAPEYEADIRELMRRSDETIHKTDYADTWVQYLKEKGYYIYILSNYATDTLRKTRSKLTFLKYVDGAVFSCEVKQIKPESDIYQTLISRYHLNPEKSVFLDDRAENCEAARKAGIHAIQFHSFKQAAADLEKMGIK</sequence>
<dbReference type="CDD" id="cd02603">
    <property type="entry name" value="HAD_sEH-N_like"/>
    <property type="match status" value="1"/>
</dbReference>
<dbReference type="PANTHER" id="PTHR43611">
    <property type="entry name" value="ALPHA-D-GLUCOSE 1-PHOSPHATE PHOSPHATASE"/>
    <property type="match status" value="1"/>
</dbReference>
<dbReference type="InterPro" id="IPR041492">
    <property type="entry name" value="HAD_2"/>
</dbReference>
<dbReference type="InterPro" id="IPR006439">
    <property type="entry name" value="HAD-SF_hydro_IA"/>
</dbReference>
<dbReference type="SFLD" id="SFLDS00003">
    <property type="entry name" value="Haloacid_Dehalogenase"/>
    <property type="match status" value="1"/>
</dbReference>
<proteinExistence type="predicted"/>
<dbReference type="SFLD" id="SFLDG01129">
    <property type="entry name" value="C1.5:_HAD__Beta-PGM__Phosphata"/>
    <property type="match status" value="1"/>
</dbReference>
<dbReference type="PANTHER" id="PTHR43611:SF3">
    <property type="entry name" value="FLAVIN MONONUCLEOTIDE HYDROLASE 1, CHLOROPLATIC"/>
    <property type="match status" value="1"/>
</dbReference>
<dbReference type="Proteomes" id="UP000437824">
    <property type="component" value="Unassembled WGS sequence"/>
</dbReference>
<dbReference type="Gene3D" id="3.40.50.1000">
    <property type="entry name" value="HAD superfamily/HAD-like"/>
    <property type="match status" value="1"/>
</dbReference>
<dbReference type="Pfam" id="PF13419">
    <property type="entry name" value="HAD_2"/>
    <property type="match status" value="1"/>
</dbReference>
<dbReference type="PRINTS" id="PR00413">
    <property type="entry name" value="HADHALOGNASE"/>
</dbReference>
<gene>
    <name evidence="1" type="ORF">GKZ57_07780</name>
</gene>
<dbReference type="GO" id="GO:0016787">
    <property type="term" value="F:hydrolase activity"/>
    <property type="evidence" value="ECO:0007669"/>
    <property type="project" value="UniProtKB-KW"/>
</dbReference>
<comment type="caution">
    <text evidence="1">The sequence shown here is derived from an EMBL/GenBank/DDBJ whole genome shotgun (WGS) entry which is preliminary data.</text>
</comment>
<dbReference type="EMBL" id="WMBC01000005">
    <property type="protein sequence ID" value="MTD61166.1"/>
    <property type="molecule type" value="Genomic_DNA"/>
</dbReference>
<dbReference type="InterPro" id="IPR023198">
    <property type="entry name" value="PGP-like_dom2"/>
</dbReference>
<evidence type="ECO:0000313" key="1">
    <source>
        <dbReference type="EMBL" id="MTD61166.1"/>
    </source>
</evidence>
<dbReference type="Gene3D" id="1.10.150.240">
    <property type="entry name" value="Putative phosphatase, domain 2"/>
    <property type="match status" value="1"/>
</dbReference>
<dbReference type="InterPro" id="IPR023214">
    <property type="entry name" value="HAD_sf"/>
</dbReference>
<name>A0A844GGG0_9FIRM</name>
<accession>A0A844GGG0</accession>
<evidence type="ECO:0000313" key="2">
    <source>
        <dbReference type="Proteomes" id="UP000437824"/>
    </source>
</evidence>
<reference evidence="1 2" key="1">
    <citation type="submission" date="2019-11" db="EMBL/GenBank/DDBJ databases">
        <title>Draft genome sequence of Blautia luti DSM 14534T, isolated from human stool.</title>
        <authorList>
            <person name="Ortiz R."/>
            <person name="Melis-Arcos F."/>
            <person name="Covarrubias P."/>
            <person name="Cardenas J.P."/>
            <person name="Perez-Donoso J."/>
            <person name="Almonacid D."/>
        </authorList>
    </citation>
    <scope>NUCLEOTIDE SEQUENCE [LARGE SCALE GENOMIC DNA]</scope>
    <source>
        <strain evidence="1 2">DSM 14534</strain>
    </source>
</reference>
<keyword evidence="1" id="KW-0378">Hydrolase</keyword>
<dbReference type="InterPro" id="IPR036412">
    <property type="entry name" value="HAD-like_sf"/>
</dbReference>
<dbReference type="AlphaFoldDB" id="A0A844GGG0"/>
<dbReference type="SUPFAM" id="SSF56784">
    <property type="entry name" value="HAD-like"/>
    <property type="match status" value="1"/>
</dbReference>
<dbReference type="NCBIfam" id="TIGR01509">
    <property type="entry name" value="HAD-SF-IA-v3"/>
    <property type="match status" value="1"/>
</dbReference>
<organism evidence="1 2">
    <name type="scientific">Blautia luti DSM 14534 = JCM 17040</name>
    <dbReference type="NCBI Taxonomy" id="649762"/>
    <lineage>
        <taxon>Bacteria</taxon>
        <taxon>Bacillati</taxon>
        <taxon>Bacillota</taxon>
        <taxon>Clostridia</taxon>
        <taxon>Lachnospirales</taxon>
        <taxon>Lachnospiraceae</taxon>
        <taxon>Blautia</taxon>
    </lineage>
</organism>